<dbReference type="Proteomes" id="UP000011115">
    <property type="component" value="Unassembled WGS sequence"/>
</dbReference>
<dbReference type="HOGENOM" id="CLU_1573403_0_0_1"/>
<keyword evidence="3" id="KW-1185">Reference proteome</keyword>
<dbReference type="EnsemblPlants" id="PGSC0003DMT400056632">
    <property type="protein sequence ID" value="PGSC0003DMT400056632"/>
    <property type="gene ID" value="PGSC0003DMG400022021"/>
</dbReference>
<accession>M1BZP8</accession>
<dbReference type="AlphaFoldDB" id="M1BZP8"/>
<reference evidence="3" key="1">
    <citation type="journal article" date="2011" name="Nature">
        <title>Genome sequence and analysis of the tuber crop potato.</title>
        <authorList>
            <consortium name="The Potato Genome Sequencing Consortium"/>
        </authorList>
    </citation>
    <scope>NUCLEOTIDE SEQUENCE [LARGE SCALE GENOMIC DNA]</scope>
    <source>
        <strain evidence="3">cv. DM1-3 516 R44</strain>
    </source>
</reference>
<feature type="region of interest" description="Disordered" evidence="1">
    <location>
        <begin position="1"/>
        <end position="21"/>
    </location>
</feature>
<protein>
    <submittedName>
        <fullName evidence="2">Uncharacterized protein</fullName>
    </submittedName>
</protein>
<reference evidence="2" key="2">
    <citation type="submission" date="2015-06" db="UniProtKB">
        <authorList>
            <consortium name="EnsemblPlants"/>
        </authorList>
    </citation>
    <scope>IDENTIFICATION</scope>
    <source>
        <strain evidence="2">DM1-3 516 R44</strain>
    </source>
</reference>
<dbReference type="PaxDb" id="4113-PGSC0003DMT400056632"/>
<evidence type="ECO:0000256" key="1">
    <source>
        <dbReference type="SAM" id="MobiDB-lite"/>
    </source>
</evidence>
<name>M1BZP8_SOLTU</name>
<dbReference type="InParanoid" id="M1BZP8"/>
<organism evidence="2 3">
    <name type="scientific">Solanum tuberosum</name>
    <name type="common">Potato</name>
    <dbReference type="NCBI Taxonomy" id="4113"/>
    <lineage>
        <taxon>Eukaryota</taxon>
        <taxon>Viridiplantae</taxon>
        <taxon>Streptophyta</taxon>
        <taxon>Embryophyta</taxon>
        <taxon>Tracheophyta</taxon>
        <taxon>Spermatophyta</taxon>
        <taxon>Magnoliopsida</taxon>
        <taxon>eudicotyledons</taxon>
        <taxon>Gunneridae</taxon>
        <taxon>Pentapetalae</taxon>
        <taxon>asterids</taxon>
        <taxon>lamiids</taxon>
        <taxon>Solanales</taxon>
        <taxon>Solanaceae</taxon>
        <taxon>Solanoideae</taxon>
        <taxon>Solaneae</taxon>
        <taxon>Solanum</taxon>
    </lineage>
</organism>
<sequence>MDTNLQKGTKRVERAKKLRPGDRQISITSPKVLVCQALKEKINLARERSSRRATKRFRDAVLDLPKLYKLRMLKLERVNPKSFSTHSAREKDGDGLKRRLFLFAFLLVFERNQLNSSSFEGLRKVEVSTAREEPLVDNALATWAKCMSSSEGSRHVDKRNALLEPSWTMP</sequence>
<evidence type="ECO:0000313" key="3">
    <source>
        <dbReference type="Proteomes" id="UP000011115"/>
    </source>
</evidence>
<evidence type="ECO:0000313" key="2">
    <source>
        <dbReference type="EnsemblPlants" id="PGSC0003DMT400056632"/>
    </source>
</evidence>
<dbReference type="Gramene" id="PGSC0003DMT400056632">
    <property type="protein sequence ID" value="PGSC0003DMT400056632"/>
    <property type="gene ID" value="PGSC0003DMG400022021"/>
</dbReference>
<proteinExistence type="predicted"/>